<keyword evidence="3" id="KW-0472">Membrane</keyword>
<dbReference type="Proteomes" id="UP000436088">
    <property type="component" value="Unassembled WGS sequence"/>
</dbReference>
<protein>
    <recommendedName>
        <fullName evidence="4">Granulins domain-containing protein</fullName>
    </recommendedName>
</protein>
<evidence type="ECO:0000313" key="6">
    <source>
        <dbReference type="Proteomes" id="UP000436088"/>
    </source>
</evidence>
<evidence type="ECO:0000313" key="5">
    <source>
        <dbReference type="EMBL" id="KAE8657075.1"/>
    </source>
</evidence>
<comment type="caution">
    <text evidence="5">The sequence shown here is derived from an EMBL/GenBank/DDBJ whole genome shotgun (WGS) entry which is preliminary data.</text>
</comment>
<dbReference type="InterPro" id="IPR037277">
    <property type="entry name" value="Granulin_sf"/>
</dbReference>
<feature type="domain" description="Granulins" evidence="4">
    <location>
        <begin position="145"/>
        <end position="167"/>
    </location>
</feature>
<feature type="transmembrane region" description="Helical" evidence="3">
    <location>
        <begin position="118"/>
        <end position="145"/>
    </location>
</feature>
<keyword evidence="1" id="KW-0645">Protease</keyword>
<sequence>MVKNSEGEMILASAEQMESLYKLQETVFLNPILNYVLRKGRPRRTFLAPCGMRDMFSRWIGREIVLRVLIDSYKDVPTNDENTLKKTLVYQPVSVAIEAGGRLYQDGKKPAQYSKRQVSVIIITAVPTAVLAAVPLSTMATAFLVGCCPLEAATCCDDHYSCCPRNYPSKGNPMAVKALRRTAATPLWEHGNGGKKNSA</sequence>
<keyword evidence="3" id="KW-0812">Transmembrane</keyword>
<proteinExistence type="predicted"/>
<name>A0A6A2WMA9_HIBSY</name>
<gene>
    <name evidence="5" type="ORF">F3Y22_tig00116997pilonHSYRG00953</name>
</gene>
<keyword evidence="1" id="KW-0378">Hydrolase</keyword>
<dbReference type="AlphaFoldDB" id="A0A6A2WMA9"/>
<dbReference type="InterPro" id="IPR000118">
    <property type="entry name" value="Granulin"/>
</dbReference>
<keyword evidence="3" id="KW-1133">Transmembrane helix</keyword>
<evidence type="ECO:0000256" key="1">
    <source>
        <dbReference type="ARBA" id="ARBA00022807"/>
    </source>
</evidence>
<dbReference type="Gene3D" id="2.10.25.160">
    <property type="entry name" value="Granulin"/>
    <property type="match status" value="1"/>
</dbReference>
<organism evidence="5 6">
    <name type="scientific">Hibiscus syriacus</name>
    <name type="common">Rose of Sharon</name>
    <dbReference type="NCBI Taxonomy" id="106335"/>
    <lineage>
        <taxon>Eukaryota</taxon>
        <taxon>Viridiplantae</taxon>
        <taxon>Streptophyta</taxon>
        <taxon>Embryophyta</taxon>
        <taxon>Tracheophyta</taxon>
        <taxon>Spermatophyta</taxon>
        <taxon>Magnoliopsida</taxon>
        <taxon>eudicotyledons</taxon>
        <taxon>Gunneridae</taxon>
        <taxon>Pentapetalae</taxon>
        <taxon>rosids</taxon>
        <taxon>malvids</taxon>
        <taxon>Malvales</taxon>
        <taxon>Malvaceae</taxon>
        <taxon>Malvoideae</taxon>
        <taxon>Hibiscus</taxon>
    </lineage>
</organism>
<evidence type="ECO:0000256" key="2">
    <source>
        <dbReference type="ARBA" id="ARBA00023157"/>
    </source>
</evidence>
<keyword evidence="2" id="KW-1015">Disulfide bond</keyword>
<evidence type="ECO:0000259" key="4">
    <source>
        <dbReference type="Pfam" id="PF00396"/>
    </source>
</evidence>
<keyword evidence="6" id="KW-1185">Reference proteome</keyword>
<keyword evidence="1" id="KW-0788">Thiol protease</keyword>
<evidence type="ECO:0000256" key="3">
    <source>
        <dbReference type="SAM" id="Phobius"/>
    </source>
</evidence>
<dbReference type="Pfam" id="PF00396">
    <property type="entry name" value="Granulin"/>
    <property type="match status" value="1"/>
</dbReference>
<reference evidence="5" key="1">
    <citation type="submission" date="2019-09" db="EMBL/GenBank/DDBJ databases">
        <title>Draft genome information of white flower Hibiscus syriacus.</title>
        <authorList>
            <person name="Kim Y.-M."/>
        </authorList>
    </citation>
    <scope>NUCLEOTIDE SEQUENCE [LARGE SCALE GENOMIC DNA]</scope>
    <source>
        <strain evidence="5">YM2019G1</strain>
    </source>
</reference>
<dbReference type="EMBL" id="VEPZ02001762">
    <property type="protein sequence ID" value="KAE8657075.1"/>
    <property type="molecule type" value="Genomic_DNA"/>
</dbReference>
<dbReference type="GO" id="GO:0008234">
    <property type="term" value="F:cysteine-type peptidase activity"/>
    <property type="evidence" value="ECO:0007669"/>
    <property type="project" value="UniProtKB-KW"/>
</dbReference>
<accession>A0A6A2WMA9</accession>